<dbReference type="Gene3D" id="1.25.40.10">
    <property type="entry name" value="Tetratricopeptide repeat domain"/>
    <property type="match status" value="2"/>
</dbReference>
<dbReference type="PANTHER" id="PTHR44858">
    <property type="entry name" value="TETRATRICOPEPTIDE REPEAT PROTEIN 6"/>
    <property type="match status" value="1"/>
</dbReference>
<organism evidence="4 5">
    <name type="scientific">Paraburkholderia madseniana</name>
    <dbReference type="NCBI Taxonomy" id="2599607"/>
    <lineage>
        <taxon>Bacteria</taxon>
        <taxon>Pseudomonadati</taxon>
        <taxon>Pseudomonadota</taxon>
        <taxon>Betaproteobacteria</taxon>
        <taxon>Burkholderiales</taxon>
        <taxon>Burkholderiaceae</taxon>
        <taxon>Paraburkholderia</taxon>
    </lineage>
</organism>
<dbReference type="AlphaFoldDB" id="A0A6N6WJK0"/>
<dbReference type="PANTHER" id="PTHR44858:SF1">
    <property type="entry name" value="UDP-N-ACETYLGLUCOSAMINE--PEPTIDE N-ACETYLGLUCOSAMINYLTRANSFERASE SPINDLY-RELATED"/>
    <property type="match status" value="1"/>
</dbReference>
<protein>
    <submittedName>
        <fullName evidence="4">CHAT domain-containing protein</fullName>
    </submittedName>
</protein>
<dbReference type="GO" id="GO:0009279">
    <property type="term" value="C:cell outer membrane"/>
    <property type="evidence" value="ECO:0007669"/>
    <property type="project" value="TreeGrafter"/>
</dbReference>
<dbReference type="InterPro" id="IPR011990">
    <property type="entry name" value="TPR-like_helical_dom_sf"/>
</dbReference>
<dbReference type="SMART" id="SM00028">
    <property type="entry name" value="TPR"/>
    <property type="match status" value="6"/>
</dbReference>
<evidence type="ECO:0000313" key="5">
    <source>
        <dbReference type="Proteomes" id="UP000463700"/>
    </source>
</evidence>
<dbReference type="Proteomes" id="UP000463700">
    <property type="component" value="Unassembled WGS sequence"/>
</dbReference>
<gene>
    <name evidence="4" type="ORF">FSO04_06360</name>
</gene>
<keyword evidence="1" id="KW-0677">Repeat</keyword>
<proteinExistence type="predicted"/>
<keyword evidence="2" id="KW-0802">TPR repeat</keyword>
<name>A0A6N6WJK0_9BURK</name>
<dbReference type="InterPro" id="IPR024983">
    <property type="entry name" value="CHAT_dom"/>
</dbReference>
<evidence type="ECO:0000259" key="3">
    <source>
        <dbReference type="Pfam" id="PF12770"/>
    </source>
</evidence>
<dbReference type="OrthoDB" id="869379at2"/>
<comment type="caution">
    <text evidence="4">The sequence shown here is derived from an EMBL/GenBank/DDBJ whole genome shotgun (WGS) entry which is preliminary data.</text>
</comment>
<dbReference type="EMBL" id="VOSW01000008">
    <property type="protein sequence ID" value="KAE8760845.1"/>
    <property type="molecule type" value="Genomic_DNA"/>
</dbReference>
<dbReference type="GO" id="GO:0046813">
    <property type="term" value="P:receptor-mediated virion attachment to host cell"/>
    <property type="evidence" value="ECO:0007669"/>
    <property type="project" value="TreeGrafter"/>
</dbReference>
<dbReference type="InterPro" id="IPR050498">
    <property type="entry name" value="Ycf3"/>
</dbReference>
<accession>A0A6N6WJK0</accession>
<reference evidence="4 5" key="1">
    <citation type="journal article" date="2020" name="Int. J. Syst. Evol. Microbiol.">
        <title>Paraburkholderia madseniana sp. nov., a phenolic acid-degrading bacterium isolated from acidic forest soil.</title>
        <authorList>
            <person name="Wilhelm R.C."/>
            <person name="Murphy S.J.L."/>
            <person name="Feriancek N.M."/>
            <person name="Karasz D.C."/>
            <person name="DeRito C.M."/>
            <person name="Newman J.D."/>
            <person name="Buckley D.H."/>
        </authorList>
    </citation>
    <scope>NUCLEOTIDE SEQUENCE [LARGE SCALE GENOMIC DNA]</scope>
    <source>
        <strain evidence="4 5">RP11</strain>
    </source>
</reference>
<dbReference type="InterPro" id="IPR019734">
    <property type="entry name" value="TPR_rpt"/>
</dbReference>
<dbReference type="Pfam" id="PF12770">
    <property type="entry name" value="CHAT"/>
    <property type="match status" value="1"/>
</dbReference>
<sequence length="1171" mass="125220">MSIADLTRAMHRIGLHIGFVDLRDIIWLAEKITPAQPEPAPLLRIPPDDVATNPRSRIEADFPAKQRPTAVTHTLPQSSPEQAALYGASDMGTAGGARRVQLRGIPPLPEALAIGRALRPLSRRRIGTARVLDERATAEFIADTGVRAAIWRPARERWFDIVLAVEEVPSLAAWRPLIMEFERLLRRQGGFRRVTRLSLHAQNGTVRTLSESGHEVLVGSIQDRQGRSIVLVASDCTSFAWRHGILGSWLQTISVRAPVALVQLLPQSLWPNTSVGFAELRTAAREVGTPTGLLRIQRPSWAEGESGVVMPVFALNPAAVLAWARMVTAAGDAWATSALLPVSADGVDEPAPDGTLSPSLRAMAFRASATPDAQRLAAYFSVVKPLTPPVMRVIHHAMLPASGAVALAEVFLGGLLRPVSSESPTASVEERGYDFHPGLRDLLEVSLTRSDFVQVNLALHDFLQQKTGTSFDFFALLEDDRGTTRLPAGALPFVQFSRAAAARFRGGSASPSGHSTRGQTIDASMAVTRLAISQVGSALTFVLSGRGQTETFLTQQIPFDQEMLQKLMVAVRSNEFQASSRLARMLVHPDLQDLIAADHDAALIELILRDGAEVFPWEVLIRNDNPSDPPLAVTRGLTRKPSHLATPEVLRATNALIVDNIVPSPRVVGVGVEPIEAILKQVLPGGVVKVRETVFEDASVDSELRVLYIAAHGMLGEHRDQYEIAPSLEIVLDSGSRLTLREFQSLSRMPELIFLNCDLAAVMAPELLARGAQVVVAPYGFVNNHDKVALTFATVFFEALGGGLVLIEAIREARRQCFNRHPTDETWGQFQCFGRADWRLLGGQTDSLLAQNAWAADSSVVPGGPDKELARPIDQPTIADFTVDIDVSDMPPAQAAQALVNRGITKHKRGDSVGAIADFTAAIELPEAPPAQVARAFNNRGVVKGARGDGAGAIADYTAVITLHGAPVDAVVTALNNRGSANSARGKRASAIDDFTAVIDLPDAPTDGLVAAYYSRGSVLGGRFGSIADFTAIIELPDAPPTYVARSLINRGVAKGSYGDSEEAIADFTAAIKLPDAPPAQVAQALVNRGMMRHTSGDSVGAVADFTAAIELPEAPPAQVARAFNNRGVVKGARGDRAGAIADYKAAVKLPGAPADTVEVATRNLTGLGKQ</sequence>
<dbReference type="RefSeq" id="WP_154558877.1">
    <property type="nucleotide sequence ID" value="NZ_VOSW01000008.1"/>
</dbReference>
<evidence type="ECO:0000313" key="4">
    <source>
        <dbReference type="EMBL" id="KAE8760845.1"/>
    </source>
</evidence>
<feature type="domain" description="CHAT" evidence="3">
    <location>
        <begin position="579"/>
        <end position="834"/>
    </location>
</feature>
<evidence type="ECO:0000256" key="2">
    <source>
        <dbReference type="ARBA" id="ARBA00022803"/>
    </source>
</evidence>
<dbReference type="InterPro" id="IPR047738">
    <property type="entry name" value="SAV_2336-like_N"/>
</dbReference>
<dbReference type="SUPFAM" id="SSF48452">
    <property type="entry name" value="TPR-like"/>
    <property type="match status" value="2"/>
</dbReference>
<dbReference type="NCBIfam" id="NF041121">
    <property type="entry name" value="SAV_2336_NTERM"/>
    <property type="match status" value="1"/>
</dbReference>
<evidence type="ECO:0000256" key="1">
    <source>
        <dbReference type="ARBA" id="ARBA00022737"/>
    </source>
</evidence>